<name>A0A8X6HRB6_TRICU</name>
<gene>
    <name evidence="2" type="ORF">TNCT_4421</name>
</gene>
<accession>A0A8X6HRB6</accession>
<reference evidence="2" key="1">
    <citation type="submission" date="2020-07" db="EMBL/GenBank/DDBJ databases">
        <title>Multicomponent nature underlies the extraordinary mechanical properties of spider dragline silk.</title>
        <authorList>
            <person name="Kono N."/>
            <person name="Nakamura H."/>
            <person name="Mori M."/>
            <person name="Yoshida Y."/>
            <person name="Ohtoshi R."/>
            <person name="Malay A.D."/>
            <person name="Moran D.A.P."/>
            <person name="Tomita M."/>
            <person name="Numata K."/>
            <person name="Arakawa K."/>
        </authorList>
    </citation>
    <scope>NUCLEOTIDE SEQUENCE</scope>
</reference>
<dbReference type="Proteomes" id="UP000887116">
    <property type="component" value="Unassembled WGS sequence"/>
</dbReference>
<sequence length="166" mass="18207">MATAYASYRNLLPPDGPPPKRPPKEIHFGGDYQVQFISAPCTVVKVQAVIQPGHRTGYVFLSAGCCMVVHSMVYPVAGPYSRWLFKCPFSTRQVFFSKWPFSSNLLPISTIETHQQLLVLEQSTGLISSAAEGPCPCWKGWPGLSLVCDEEPNVKVVLPKGSSSVH</sequence>
<evidence type="ECO:0000313" key="2">
    <source>
        <dbReference type="EMBL" id="GFR08119.1"/>
    </source>
</evidence>
<proteinExistence type="predicted"/>
<evidence type="ECO:0000313" key="3">
    <source>
        <dbReference type="Proteomes" id="UP000887116"/>
    </source>
</evidence>
<dbReference type="EMBL" id="BMAO01006379">
    <property type="protein sequence ID" value="GFR08119.1"/>
    <property type="molecule type" value="Genomic_DNA"/>
</dbReference>
<evidence type="ECO:0000256" key="1">
    <source>
        <dbReference type="SAM" id="MobiDB-lite"/>
    </source>
</evidence>
<feature type="region of interest" description="Disordered" evidence="1">
    <location>
        <begin position="1"/>
        <end position="22"/>
    </location>
</feature>
<comment type="caution">
    <text evidence="2">The sequence shown here is derived from an EMBL/GenBank/DDBJ whole genome shotgun (WGS) entry which is preliminary data.</text>
</comment>
<dbReference type="AlphaFoldDB" id="A0A8X6HRB6"/>
<organism evidence="2 3">
    <name type="scientific">Trichonephila clavata</name>
    <name type="common">Joro spider</name>
    <name type="synonym">Nephila clavata</name>
    <dbReference type="NCBI Taxonomy" id="2740835"/>
    <lineage>
        <taxon>Eukaryota</taxon>
        <taxon>Metazoa</taxon>
        <taxon>Ecdysozoa</taxon>
        <taxon>Arthropoda</taxon>
        <taxon>Chelicerata</taxon>
        <taxon>Arachnida</taxon>
        <taxon>Araneae</taxon>
        <taxon>Araneomorphae</taxon>
        <taxon>Entelegynae</taxon>
        <taxon>Araneoidea</taxon>
        <taxon>Nephilidae</taxon>
        <taxon>Trichonephila</taxon>
    </lineage>
</organism>
<protein>
    <submittedName>
        <fullName evidence="2">Uncharacterized protein</fullName>
    </submittedName>
</protein>
<keyword evidence="3" id="KW-1185">Reference proteome</keyword>